<protein>
    <submittedName>
        <fullName evidence="1">Uncharacterized protein</fullName>
    </submittedName>
</protein>
<name>A0ABV0V2M0_9TELE</name>
<accession>A0ABV0V2M0</accession>
<gene>
    <name evidence="1" type="ORF">ILYODFUR_039069</name>
</gene>
<evidence type="ECO:0000313" key="1">
    <source>
        <dbReference type="EMBL" id="MEQ2250342.1"/>
    </source>
</evidence>
<dbReference type="Proteomes" id="UP001482620">
    <property type="component" value="Unassembled WGS sequence"/>
</dbReference>
<evidence type="ECO:0000313" key="2">
    <source>
        <dbReference type="Proteomes" id="UP001482620"/>
    </source>
</evidence>
<proteinExistence type="predicted"/>
<organism evidence="1 2">
    <name type="scientific">Ilyodon furcidens</name>
    <name type="common">goldbreast splitfin</name>
    <dbReference type="NCBI Taxonomy" id="33524"/>
    <lineage>
        <taxon>Eukaryota</taxon>
        <taxon>Metazoa</taxon>
        <taxon>Chordata</taxon>
        <taxon>Craniata</taxon>
        <taxon>Vertebrata</taxon>
        <taxon>Euteleostomi</taxon>
        <taxon>Actinopterygii</taxon>
        <taxon>Neopterygii</taxon>
        <taxon>Teleostei</taxon>
        <taxon>Neoteleostei</taxon>
        <taxon>Acanthomorphata</taxon>
        <taxon>Ovalentaria</taxon>
        <taxon>Atherinomorphae</taxon>
        <taxon>Cyprinodontiformes</taxon>
        <taxon>Goodeidae</taxon>
        <taxon>Ilyodon</taxon>
    </lineage>
</organism>
<dbReference type="EMBL" id="JAHRIQ010092082">
    <property type="protein sequence ID" value="MEQ2250342.1"/>
    <property type="molecule type" value="Genomic_DNA"/>
</dbReference>
<reference evidence="1 2" key="1">
    <citation type="submission" date="2021-06" db="EMBL/GenBank/DDBJ databases">
        <authorList>
            <person name="Palmer J.M."/>
        </authorList>
    </citation>
    <scope>NUCLEOTIDE SEQUENCE [LARGE SCALE GENOMIC DNA]</scope>
    <source>
        <strain evidence="2">if_2019</strain>
        <tissue evidence="1">Muscle</tissue>
    </source>
</reference>
<keyword evidence="2" id="KW-1185">Reference proteome</keyword>
<comment type="caution">
    <text evidence="1">The sequence shown here is derived from an EMBL/GenBank/DDBJ whole genome shotgun (WGS) entry which is preliminary data.</text>
</comment>
<sequence length="105" mass="12198">MCSKSTLQSVESVYEMLQNPNIATDLQVHFQHMEDNSKVIVQLLNTFQSRHLATTKTFDYLEDVQMNFAANKKLQHEARAMYFKGVDEIKKRNTCQMGILHLPHV</sequence>